<name>A0A6M5Y4J0_9BACT</name>
<reference evidence="1 2" key="1">
    <citation type="submission" date="2020-05" db="EMBL/GenBank/DDBJ databases">
        <title>Genome sequencing of Spirosoma sp. TS118.</title>
        <authorList>
            <person name="Lee J.-H."/>
            <person name="Jeong S."/>
            <person name="Zhao L."/>
            <person name="Jung J.-H."/>
            <person name="Kim M.-K."/>
            <person name="Lim S."/>
        </authorList>
    </citation>
    <scope>NUCLEOTIDE SEQUENCE [LARGE SCALE GENOMIC DNA]</scope>
    <source>
        <strain evidence="1 2">TS118</strain>
    </source>
</reference>
<organism evidence="1 2">
    <name type="scientific">Spirosoma taeanense</name>
    <dbReference type="NCBI Taxonomy" id="2735870"/>
    <lineage>
        <taxon>Bacteria</taxon>
        <taxon>Pseudomonadati</taxon>
        <taxon>Bacteroidota</taxon>
        <taxon>Cytophagia</taxon>
        <taxon>Cytophagales</taxon>
        <taxon>Cytophagaceae</taxon>
        <taxon>Spirosoma</taxon>
    </lineage>
</organism>
<sequence>MENKNPFKAIEPDAQCPVHLREELISEIDLIRNSLQVVEVYAYDIFAAFTTFLTGLTPHDELRS</sequence>
<gene>
    <name evidence="1" type="ORF">HNV11_01320</name>
</gene>
<dbReference type="RefSeq" id="WP_171737943.1">
    <property type="nucleotide sequence ID" value="NZ_CP053435.1"/>
</dbReference>
<keyword evidence="2" id="KW-1185">Reference proteome</keyword>
<proteinExistence type="predicted"/>
<dbReference type="Proteomes" id="UP000502756">
    <property type="component" value="Chromosome"/>
</dbReference>
<dbReference type="AlphaFoldDB" id="A0A6M5Y4J0"/>
<evidence type="ECO:0000313" key="1">
    <source>
        <dbReference type="EMBL" id="QJW88111.1"/>
    </source>
</evidence>
<protein>
    <submittedName>
        <fullName evidence="1">Uncharacterized protein</fullName>
    </submittedName>
</protein>
<dbReference type="EMBL" id="CP053435">
    <property type="protein sequence ID" value="QJW88111.1"/>
    <property type="molecule type" value="Genomic_DNA"/>
</dbReference>
<dbReference type="KEGG" id="stae:HNV11_01320"/>
<accession>A0A6M5Y4J0</accession>
<evidence type="ECO:0000313" key="2">
    <source>
        <dbReference type="Proteomes" id="UP000502756"/>
    </source>
</evidence>